<keyword evidence="8" id="KW-1133">Transmembrane helix</keyword>
<dbReference type="CDD" id="cd16917">
    <property type="entry name" value="HATPase_UhpB-NarQ-NarX-like"/>
    <property type="match status" value="1"/>
</dbReference>
<feature type="transmembrane region" description="Helical" evidence="8">
    <location>
        <begin position="171"/>
        <end position="197"/>
    </location>
</feature>
<name>A0ABW3WVP3_9HYPH</name>
<accession>A0ABW3WVP3</accession>
<evidence type="ECO:0000256" key="7">
    <source>
        <dbReference type="ARBA" id="ARBA00023012"/>
    </source>
</evidence>
<dbReference type="InterPro" id="IPR003594">
    <property type="entry name" value="HATPase_dom"/>
</dbReference>
<keyword evidence="4" id="KW-0597">Phosphoprotein</keyword>
<reference evidence="12" key="1">
    <citation type="journal article" date="2019" name="Int. J. Syst. Evol. Microbiol.">
        <title>The Global Catalogue of Microorganisms (GCM) 10K type strain sequencing project: providing services to taxonomists for standard genome sequencing and annotation.</title>
        <authorList>
            <consortium name="The Broad Institute Genomics Platform"/>
            <consortium name="The Broad Institute Genome Sequencing Center for Infectious Disease"/>
            <person name="Wu L."/>
            <person name="Ma J."/>
        </authorList>
    </citation>
    <scope>NUCLEOTIDE SEQUENCE [LARGE SCALE GENOMIC DNA]</scope>
    <source>
        <strain evidence="12">CCUG 56108</strain>
    </source>
</reference>
<dbReference type="PANTHER" id="PTHR24421:SF58">
    <property type="entry name" value="SIGNAL TRANSDUCTION HISTIDINE-PROTEIN KINASE_PHOSPHATASE UHPB"/>
    <property type="match status" value="1"/>
</dbReference>
<keyword evidence="8" id="KW-0472">Membrane</keyword>
<dbReference type="RefSeq" id="WP_238204948.1">
    <property type="nucleotide sequence ID" value="NZ_JBHTND010000007.1"/>
</dbReference>
<dbReference type="EC" id="2.7.13.3" evidence="3"/>
<dbReference type="InterPro" id="IPR003660">
    <property type="entry name" value="HAMP_dom"/>
</dbReference>
<evidence type="ECO:0000256" key="5">
    <source>
        <dbReference type="ARBA" id="ARBA00022679"/>
    </source>
</evidence>
<feature type="domain" description="HAMP" evidence="10">
    <location>
        <begin position="198"/>
        <end position="250"/>
    </location>
</feature>
<comment type="subcellular location">
    <subcellularLocation>
        <location evidence="2">Membrane</location>
    </subcellularLocation>
</comment>
<dbReference type="PROSITE" id="PS50885">
    <property type="entry name" value="HAMP"/>
    <property type="match status" value="1"/>
</dbReference>
<evidence type="ECO:0000256" key="3">
    <source>
        <dbReference type="ARBA" id="ARBA00012438"/>
    </source>
</evidence>
<dbReference type="InterPro" id="IPR036890">
    <property type="entry name" value="HATPase_C_sf"/>
</dbReference>
<dbReference type="EMBL" id="JBHTND010000007">
    <property type="protein sequence ID" value="MFD1301418.1"/>
    <property type="molecule type" value="Genomic_DNA"/>
</dbReference>
<evidence type="ECO:0000256" key="2">
    <source>
        <dbReference type="ARBA" id="ARBA00004370"/>
    </source>
</evidence>
<organism evidence="11 12">
    <name type="scientific">Methylobacterium marchantiae</name>
    <dbReference type="NCBI Taxonomy" id="600331"/>
    <lineage>
        <taxon>Bacteria</taxon>
        <taxon>Pseudomonadati</taxon>
        <taxon>Pseudomonadota</taxon>
        <taxon>Alphaproteobacteria</taxon>
        <taxon>Hyphomicrobiales</taxon>
        <taxon>Methylobacteriaceae</taxon>
        <taxon>Methylobacterium</taxon>
    </lineage>
</organism>
<dbReference type="InterPro" id="IPR005467">
    <property type="entry name" value="His_kinase_dom"/>
</dbReference>
<keyword evidence="8" id="KW-0812">Transmembrane</keyword>
<dbReference type="Gene3D" id="1.20.5.1930">
    <property type="match status" value="1"/>
</dbReference>
<evidence type="ECO:0000256" key="6">
    <source>
        <dbReference type="ARBA" id="ARBA00022777"/>
    </source>
</evidence>
<dbReference type="PROSITE" id="PS50109">
    <property type="entry name" value="HIS_KIN"/>
    <property type="match status" value="1"/>
</dbReference>
<dbReference type="SMART" id="SM00304">
    <property type="entry name" value="HAMP"/>
    <property type="match status" value="1"/>
</dbReference>
<evidence type="ECO:0000259" key="9">
    <source>
        <dbReference type="PROSITE" id="PS50109"/>
    </source>
</evidence>
<evidence type="ECO:0000256" key="1">
    <source>
        <dbReference type="ARBA" id="ARBA00000085"/>
    </source>
</evidence>
<evidence type="ECO:0000256" key="4">
    <source>
        <dbReference type="ARBA" id="ARBA00022553"/>
    </source>
</evidence>
<dbReference type="SMART" id="SM00387">
    <property type="entry name" value="HATPase_c"/>
    <property type="match status" value="1"/>
</dbReference>
<dbReference type="Pfam" id="PF00672">
    <property type="entry name" value="HAMP"/>
    <property type="match status" value="1"/>
</dbReference>
<comment type="caution">
    <text evidence="11">The sequence shown here is derived from an EMBL/GenBank/DDBJ whole genome shotgun (WGS) entry which is preliminary data.</text>
</comment>
<keyword evidence="5" id="KW-0808">Transferase</keyword>
<proteinExistence type="predicted"/>
<keyword evidence="7" id="KW-0902">Two-component regulatory system</keyword>
<feature type="domain" description="Histidine kinase" evidence="9">
    <location>
        <begin position="385"/>
        <end position="480"/>
    </location>
</feature>
<dbReference type="InterPro" id="IPR050482">
    <property type="entry name" value="Sensor_HK_TwoCompSys"/>
</dbReference>
<keyword evidence="11" id="KW-0547">Nucleotide-binding</keyword>
<dbReference type="Proteomes" id="UP001597176">
    <property type="component" value="Unassembled WGS sequence"/>
</dbReference>
<gene>
    <name evidence="11" type="ORF">ACFQ4G_07430</name>
</gene>
<dbReference type="Pfam" id="PF02518">
    <property type="entry name" value="HATPase_c"/>
    <property type="match status" value="1"/>
</dbReference>
<dbReference type="PANTHER" id="PTHR24421">
    <property type="entry name" value="NITRATE/NITRITE SENSOR PROTEIN NARX-RELATED"/>
    <property type="match status" value="1"/>
</dbReference>
<dbReference type="SUPFAM" id="SSF55874">
    <property type="entry name" value="ATPase domain of HSP90 chaperone/DNA topoisomerase II/histidine kinase"/>
    <property type="match status" value="1"/>
</dbReference>
<dbReference type="CDD" id="cd06225">
    <property type="entry name" value="HAMP"/>
    <property type="match status" value="1"/>
</dbReference>
<feature type="transmembrane region" description="Helical" evidence="8">
    <location>
        <begin position="32"/>
        <end position="53"/>
    </location>
</feature>
<keyword evidence="11" id="KW-0067">ATP-binding</keyword>
<protein>
    <recommendedName>
        <fullName evidence="3">histidine kinase</fullName>
        <ecNumber evidence="3">2.7.13.3</ecNumber>
    </recommendedName>
</protein>
<keyword evidence="6" id="KW-0418">Kinase</keyword>
<dbReference type="Gene3D" id="3.30.565.10">
    <property type="entry name" value="Histidine kinase-like ATPase, C-terminal domain"/>
    <property type="match status" value="1"/>
</dbReference>
<dbReference type="InterPro" id="IPR011712">
    <property type="entry name" value="Sig_transdc_His_kin_sub3_dim/P"/>
</dbReference>
<keyword evidence="12" id="KW-1185">Reference proteome</keyword>
<dbReference type="Gene3D" id="6.10.340.10">
    <property type="match status" value="1"/>
</dbReference>
<evidence type="ECO:0000313" key="11">
    <source>
        <dbReference type="EMBL" id="MFD1301418.1"/>
    </source>
</evidence>
<dbReference type="GO" id="GO:0005524">
    <property type="term" value="F:ATP binding"/>
    <property type="evidence" value="ECO:0007669"/>
    <property type="project" value="UniProtKB-KW"/>
</dbReference>
<dbReference type="Pfam" id="PF07730">
    <property type="entry name" value="HisKA_3"/>
    <property type="match status" value="1"/>
</dbReference>
<evidence type="ECO:0000259" key="10">
    <source>
        <dbReference type="PROSITE" id="PS50885"/>
    </source>
</evidence>
<evidence type="ECO:0000313" key="12">
    <source>
        <dbReference type="Proteomes" id="UP001597176"/>
    </source>
</evidence>
<sequence>MNLNSIGSSAVAPAARRPGRLSWAALPTRARLVVLVLAIDLLAALVSFSLIVINARSAVEVEMQAALANIEVIVSDTIGLAQSASPASLLRTLELRVQGLRHVRVAVFDAEGGKVALASPRPRRETHLAPRWFGVLIAPTPQRDELPIVAQDQRIGTALITTEPLDEIDEVWGYTVSLSLASLCLNLGLLGALYIAFGRVLAPLTQLADGLIQLERHDYTVRLDPPASRELAIIAERFNSVAEALAESRAANGRLNRQLLTAQDDERRRTALELHDEFGPCLFALEANAASVTRLAQAPGEPDRTKLSARADEISTIVGQVQGLNRDLLNRLRPHALGQVPLAECLNLLLRNFRNRHPGTDFRGTFTDLARGYGDLVDLTVFRCIQESMTNAVRHGDARTVTAEVGESIGGNELRVVIRDDGSGLAAERAATQQAGLDGGYRGGIGLSGMRERVEALSGTFHLDNAAPGTVVRIAIPLDPERAEDTSPIVSV</sequence>
<comment type="catalytic activity">
    <reaction evidence="1">
        <text>ATP + protein L-histidine = ADP + protein N-phospho-L-histidine.</text>
        <dbReference type="EC" id="2.7.13.3"/>
    </reaction>
</comment>
<evidence type="ECO:0000256" key="8">
    <source>
        <dbReference type="SAM" id="Phobius"/>
    </source>
</evidence>